<dbReference type="EMBL" id="CP030139">
    <property type="protein sequence ID" value="AZB73127.1"/>
    <property type="molecule type" value="Genomic_DNA"/>
</dbReference>
<dbReference type="AlphaFoldDB" id="A0AAN1QPS9"/>
<protein>
    <submittedName>
        <fullName evidence="3">Fe-S cluster assembly protein SufD</fullName>
    </submittedName>
</protein>
<dbReference type="InterPro" id="IPR055346">
    <property type="entry name" value="Fe-S_cluster_assembly_SufBD"/>
</dbReference>
<name>A0AAN1QPS9_SYNEL</name>
<dbReference type="NCBIfam" id="TIGR01981">
    <property type="entry name" value="sufD"/>
    <property type="match status" value="1"/>
</dbReference>
<proteinExistence type="inferred from homology"/>
<evidence type="ECO:0000313" key="3">
    <source>
        <dbReference type="EMBL" id="AZB73127.1"/>
    </source>
</evidence>
<dbReference type="SUPFAM" id="SSF101960">
    <property type="entry name" value="Stabilizer of iron transporter SufD"/>
    <property type="match status" value="1"/>
</dbReference>
<accession>A0AAN1QPS9</accession>
<evidence type="ECO:0000313" key="4">
    <source>
        <dbReference type="Proteomes" id="UP000267249"/>
    </source>
</evidence>
<dbReference type="InterPro" id="IPR000825">
    <property type="entry name" value="SUF_FeS_clus_asmbl_SufBD_core"/>
</dbReference>
<dbReference type="GO" id="GO:0016226">
    <property type="term" value="P:iron-sulfur cluster assembly"/>
    <property type="evidence" value="ECO:0007669"/>
    <property type="project" value="InterPro"/>
</dbReference>
<dbReference type="InterPro" id="IPR037284">
    <property type="entry name" value="SUF_FeS_clus_asmbl_SufBD_sf"/>
</dbReference>
<dbReference type="RefSeq" id="WP_208673601.1">
    <property type="nucleotide sequence ID" value="NZ_CP030139.2"/>
</dbReference>
<comment type="similarity">
    <text evidence="1">Belongs to the iron-sulfur cluster assembly SufBD family.</text>
</comment>
<feature type="domain" description="SUF system FeS cluster assembly SufBD core" evidence="2">
    <location>
        <begin position="179"/>
        <end position="411"/>
    </location>
</feature>
<dbReference type="PANTHER" id="PTHR43575:SF1">
    <property type="entry name" value="PROTEIN ABCI7, CHLOROPLASTIC"/>
    <property type="match status" value="1"/>
</dbReference>
<organism evidence="3 4">
    <name type="scientific">Synechococcus elongatus PCC 11801</name>
    <dbReference type="NCBI Taxonomy" id="2219813"/>
    <lineage>
        <taxon>Bacteria</taxon>
        <taxon>Bacillati</taxon>
        <taxon>Cyanobacteriota</taxon>
        <taxon>Cyanophyceae</taxon>
        <taxon>Synechococcales</taxon>
        <taxon>Synechococcaceae</taxon>
        <taxon>Synechococcus</taxon>
    </lineage>
</organism>
<dbReference type="InterPro" id="IPR011542">
    <property type="entry name" value="SUF_FeS_clus_asmbl_SufD"/>
</dbReference>
<reference evidence="3 4" key="1">
    <citation type="journal article" date="2018" name="Sci. Rep.">
        <title>Genome Features and Biochemical Characteristics of a Robust, Fast Growing and Naturally Transformable Cyanobacterium Synechococcus elongatus PCC 11801 Isolated from India.</title>
        <authorList>
            <person name="Jaiswal D."/>
            <person name="Sengupta A."/>
            <person name="Sohoni S."/>
            <person name="Sengupta S."/>
            <person name="Phadnavis A.G."/>
            <person name="Pakrasi H.B."/>
            <person name="Wangikar P.P."/>
        </authorList>
    </citation>
    <scope>NUCLEOTIDE SEQUENCE [LARGE SCALE GENOMIC DNA]</scope>
    <source>
        <strain evidence="3 4">PCC 11801</strain>
    </source>
</reference>
<dbReference type="PANTHER" id="PTHR43575">
    <property type="entry name" value="PROTEIN ABCI7, CHLOROPLASTIC"/>
    <property type="match status" value="1"/>
</dbReference>
<sequence>MTLSVVSPLEQVNSDAAPVSAVEQRQTVLQQLLNLGQSAAGAESLQAQARDRLADLAIPSTKVEDWRFTDLSLLLKRSFLAAPATAEADFVEPLLLADVPLRAVFVDGQFQPALSSTEWPEGLSLTVGFDAAIAQNLLADDLFATLNTAGFSQAAVIRVAAGAAIAQPLHLLWISSSTSDTAFSQPRALIELGANSALTVIEDFAPLGNDCTADYFVNAVTEIQLGANAQLQHSRVQRDGDRAVHIGTTTVQQERDSRYHGIAISTGAQLSRHNYLAAQNGSQAETILDGLSLADGDRLVDTHSGIFFNQPHGRSQQLHKCIASDRGRAVFSGRVVVPQIAQQTDAAQLSRNLLLSPRARIDAKPQLEIVADDVKCSHGATVSQLSEDEIFYLQSRGLDQAAATHLLIEAFAGEILQKLPSAQLREALSRCVSCRAERPESSPAS</sequence>
<dbReference type="Pfam" id="PF01458">
    <property type="entry name" value="SUFBD_core"/>
    <property type="match status" value="1"/>
</dbReference>
<evidence type="ECO:0000259" key="2">
    <source>
        <dbReference type="Pfam" id="PF01458"/>
    </source>
</evidence>
<gene>
    <name evidence="3" type="primary">sufD</name>
    <name evidence="3" type="ORF">DOP62_10735</name>
</gene>
<evidence type="ECO:0000256" key="1">
    <source>
        <dbReference type="ARBA" id="ARBA00043967"/>
    </source>
</evidence>
<dbReference type="Proteomes" id="UP000267249">
    <property type="component" value="Chromosome"/>
</dbReference>